<dbReference type="RefSeq" id="WP_346092013.1">
    <property type="nucleotide sequence ID" value="NZ_BAABKS010000049.1"/>
</dbReference>
<evidence type="ECO:0000256" key="1">
    <source>
        <dbReference type="SAM" id="MobiDB-lite"/>
    </source>
</evidence>
<keyword evidence="2" id="KW-1133">Transmembrane helix</keyword>
<name>A0ABW3VDY6_9PSEU</name>
<evidence type="ECO:0000313" key="4">
    <source>
        <dbReference type="EMBL" id="MFD1232499.1"/>
    </source>
</evidence>
<protein>
    <recommendedName>
        <fullName evidence="6">Excalibur calcium-binding domain-containing protein</fullName>
    </recommendedName>
</protein>
<sequence>MLPGNRTGRLTATTVLAVVAFPLTGAVLAGPAAADPAPTSILAAVAAPATAPALAGTVAAPATASTLARTVAAPVAVAVLAPGAAPVAVAARDLAARAPAQAPGCAEFPDQAAAQAALDSGAGDRALLDPDHDGRACEDHPYPAPVSVPPVAPSSSAQVPLIPLGAVPAGDGSAAAAADPSTSMTVTLDRAGGAAFVGGLAMVVVLAIVGIATVVASGRMLIAGVRGRTVTTTSPADHERRPPAAPIPAPRRGPDDTAEPTPDEVAPAPGQVAPTAHDEVVSGDGRQGDHRRAQRPEHAGERR</sequence>
<evidence type="ECO:0000256" key="3">
    <source>
        <dbReference type="SAM" id="SignalP"/>
    </source>
</evidence>
<feature type="transmembrane region" description="Helical" evidence="2">
    <location>
        <begin position="193"/>
        <end position="216"/>
    </location>
</feature>
<feature type="region of interest" description="Disordered" evidence="1">
    <location>
        <begin position="229"/>
        <end position="303"/>
    </location>
</feature>
<keyword evidence="2" id="KW-0472">Membrane</keyword>
<feature type="compositionally biased region" description="Basic and acidic residues" evidence="1">
    <location>
        <begin position="126"/>
        <end position="141"/>
    </location>
</feature>
<dbReference type="Proteomes" id="UP001597182">
    <property type="component" value="Unassembled WGS sequence"/>
</dbReference>
<organism evidence="4 5">
    <name type="scientific">Pseudonocardia benzenivorans</name>
    <dbReference type="NCBI Taxonomy" id="228005"/>
    <lineage>
        <taxon>Bacteria</taxon>
        <taxon>Bacillati</taxon>
        <taxon>Actinomycetota</taxon>
        <taxon>Actinomycetes</taxon>
        <taxon>Pseudonocardiales</taxon>
        <taxon>Pseudonocardiaceae</taxon>
        <taxon>Pseudonocardia</taxon>
    </lineage>
</organism>
<comment type="caution">
    <text evidence="4">The sequence shown here is derived from an EMBL/GenBank/DDBJ whole genome shotgun (WGS) entry which is preliminary data.</text>
</comment>
<keyword evidence="5" id="KW-1185">Reference proteome</keyword>
<keyword evidence="2" id="KW-0812">Transmembrane</keyword>
<evidence type="ECO:0008006" key="6">
    <source>
        <dbReference type="Google" id="ProtNLM"/>
    </source>
</evidence>
<proteinExistence type="predicted"/>
<keyword evidence="3" id="KW-0732">Signal</keyword>
<accession>A0ABW3VDY6</accession>
<feature type="region of interest" description="Disordered" evidence="1">
    <location>
        <begin position="123"/>
        <end position="150"/>
    </location>
</feature>
<feature type="compositionally biased region" description="Basic and acidic residues" evidence="1">
    <location>
        <begin position="276"/>
        <end position="303"/>
    </location>
</feature>
<gene>
    <name evidence="4" type="ORF">ACFQ34_04315</name>
</gene>
<dbReference type="EMBL" id="JBHTMB010000025">
    <property type="protein sequence ID" value="MFD1232499.1"/>
    <property type="molecule type" value="Genomic_DNA"/>
</dbReference>
<reference evidence="5" key="1">
    <citation type="journal article" date="2019" name="Int. J. Syst. Evol. Microbiol.">
        <title>The Global Catalogue of Microorganisms (GCM) 10K type strain sequencing project: providing services to taxonomists for standard genome sequencing and annotation.</title>
        <authorList>
            <consortium name="The Broad Institute Genomics Platform"/>
            <consortium name="The Broad Institute Genome Sequencing Center for Infectious Disease"/>
            <person name="Wu L."/>
            <person name="Ma J."/>
        </authorList>
    </citation>
    <scope>NUCLEOTIDE SEQUENCE [LARGE SCALE GENOMIC DNA]</scope>
    <source>
        <strain evidence="5">CCUG 49018</strain>
    </source>
</reference>
<feature type="signal peptide" evidence="3">
    <location>
        <begin position="1"/>
        <end position="34"/>
    </location>
</feature>
<feature type="chain" id="PRO_5045851122" description="Excalibur calcium-binding domain-containing protein" evidence="3">
    <location>
        <begin position="35"/>
        <end position="303"/>
    </location>
</feature>
<evidence type="ECO:0000313" key="5">
    <source>
        <dbReference type="Proteomes" id="UP001597182"/>
    </source>
</evidence>
<evidence type="ECO:0000256" key="2">
    <source>
        <dbReference type="SAM" id="Phobius"/>
    </source>
</evidence>